<evidence type="ECO:0000313" key="4">
    <source>
        <dbReference type="EMBL" id="KAG5274519.1"/>
    </source>
</evidence>
<dbReference type="GO" id="GO:0007165">
    <property type="term" value="P:signal transduction"/>
    <property type="evidence" value="ECO:0007669"/>
    <property type="project" value="TreeGrafter"/>
</dbReference>
<proteinExistence type="inferred from homology"/>
<dbReference type="EMBL" id="JADWDJ010000010">
    <property type="protein sequence ID" value="KAG5274519.1"/>
    <property type="molecule type" value="Genomic_DNA"/>
</dbReference>
<name>A0AAV6GH90_9TELE</name>
<dbReference type="Pfam" id="PF07894">
    <property type="entry name" value="SACK1"/>
    <property type="match status" value="1"/>
</dbReference>
<evidence type="ECO:0000256" key="2">
    <source>
        <dbReference type="SAM" id="MobiDB-lite"/>
    </source>
</evidence>
<feature type="compositionally biased region" description="Low complexity" evidence="2">
    <location>
        <begin position="353"/>
        <end position="372"/>
    </location>
</feature>
<accession>A0AAV6GH90</accession>
<feature type="region of interest" description="Disordered" evidence="2">
    <location>
        <begin position="339"/>
        <end position="374"/>
    </location>
</feature>
<dbReference type="PANTHER" id="PTHR16181:SF29">
    <property type="entry name" value="PROTEIN FAM83A-RELATED"/>
    <property type="match status" value="1"/>
</dbReference>
<comment type="caution">
    <text evidence="4">The sequence shown here is derived from an EMBL/GenBank/DDBJ whole genome shotgun (WGS) entry which is preliminary data.</text>
</comment>
<dbReference type="Gene3D" id="3.30.870.10">
    <property type="entry name" value="Endonuclease Chain A"/>
    <property type="match status" value="1"/>
</dbReference>
<feature type="domain" description="Scaffolding anchor of CK1" evidence="3">
    <location>
        <begin position="21"/>
        <end position="293"/>
    </location>
</feature>
<gene>
    <name evidence="4" type="ORF">AALO_G00137210</name>
</gene>
<sequence length="508" mass="55831">MDDEPLTWWSSSSRVGRHRDLNVEEVYRESHRLAVEHLVAGGVDAYMGFLKKERVQNFLSDDEIKFILKSAVVPESTPQPGDARNCVVPDATSLVYFPDVSDIVAPSLDIGWSAIAPGSSRGVTTATAHFQPNYFVPNIPVECIYSCKEAARKMIKGAKEVIAIVTDALTDVDIFRDLQEACMRRRVPVYILLDIEAVPSFLQMCSNLNVRLSELQKMRVRAVAGFRYFTRSGARITGRIHEQFMLIDGTKAAMGTYRFRWTDGRINTCNLIELTGDVVEQYEVEFQRLYKKSLVVNPKAVLSPPVLQASTPSPVCVKVAPSRAQALGVVLSSLTPAANVTPPGTNPPVSRPTSCSTSTQTLSQSVTQGTQTDHISSHRPCVLLSSSSLEDSSGSESACSTHTEVSQLLLAKTSLLVQPCPTPTPSILKLSGPDLSKDPLHSQHNAHPPSNFSQMSQYNRINHLDCSSPSLRSGVDRGCKIQQYMRPGRGLTMGSMLMDTTMRSRFLQ</sequence>
<dbReference type="GO" id="GO:0005829">
    <property type="term" value="C:cytosol"/>
    <property type="evidence" value="ECO:0007669"/>
    <property type="project" value="TreeGrafter"/>
</dbReference>
<dbReference type="SUPFAM" id="SSF56024">
    <property type="entry name" value="Phospholipase D/nuclease"/>
    <property type="match status" value="1"/>
</dbReference>
<dbReference type="GO" id="GO:0097431">
    <property type="term" value="C:mitotic spindle pole"/>
    <property type="evidence" value="ECO:0007669"/>
    <property type="project" value="TreeGrafter"/>
</dbReference>
<comment type="similarity">
    <text evidence="1">Belongs to the FAM83 family.</text>
</comment>
<dbReference type="InterPro" id="IPR012461">
    <property type="entry name" value="SACK1"/>
</dbReference>
<dbReference type="GO" id="GO:1902808">
    <property type="term" value="P:positive regulation of cell cycle G1/S phase transition"/>
    <property type="evidence" value="ECO:0007669"/>
    <property type="project" value="TreeGrafter"/>
</dbReference>
<evidence type="ECO:0000313" key="5">
    <source>
        <dbReference type="Proteomes" id="UP000823561"/>
    </source>
</evidence>
<dbReference type="GO" id="GO:0070372">
    <property type="term" value="P:regulation of ERK1 and ERK2 cascade"/>
    <property type="evidence" value="ECO:0007669"/>
    <property type="project" value="TreeGrafter"/>
</dbReference>
<dbReference type="Proteomes" id="UP000823561">
    <property type="component" value="Chromosome 10"/>
</dbReference>
<dbReference type="PANTHER" id="PTHR16181">
    <property type="entry name" value="PROTEIN FAM83A-RELATED"/>
    <property type="match status" value="1"/>
</dbReference>
<dbReference type="GO" id="GO:0019901">
    <property type="term" value="F:protein kinase binding"/>
    <property type="evidence" value="ECO:0007669"/>
    <property type="project" value="TreeGrafter"/>
</dbReference>
<keyword evidence="5" id="KW-1185">Reference proteome</keyword>
<organism evidence="4 5">
    <name type="scientific">Alosa alosa</name>
    <name type="common">allis shad</name>
    <dbReference type="NCBI Taxonomy" id="278164"/>
    <lineage>
        <taxon>Eukaryota</taxon>
        <taxon>Metazoa</taxon>
        <taxon>Chordata</taxon>
        <taxon>Craniata</taxon>
        <taxon>Vertebrata</taxon>
        <taxon>Euteleostomi</taxon>
        <taxon>Actinopterygii</taxon>
        <taxon>Neopterygii</taxon>
        <taxon>Teleostei</taxon>
        <taxon>Clupei</taxon>
        <taxon>Clupeiformes</taxon>
        <taxon>Clupeoidei</taxon>
        <taxon>Clupeidae</taxon>
        <taxon>Alosa</taxon>
    </lineage>
</organism>
<evidence type="ECO:0000259" key="3">
    <source>
        <dbReference type="Pfam" id="PF07894"/>
    </source>
</evidence>
<evidence type="ECO:0000256" key="1">
    <source>
        <dbReference type="ARBA" id="ARBA00006937"/>
    </source>
</evidence>
<dbReference type="GO" id="GO:1902480">
    <property type="term" value="P:protein localization to mitotic spindle"/>
    <property type="evidence" value="ECO:0007669"/>
    <property type="project" value="TreeGrafter"/>
</dbReference>
<feature type="compositionally biased region" description="Polar residues" evidence="2">
    <location>
        <begin position="442"/>
        <end position="454"/>
    </location>
</feature>
<dbReference type="GO" id="GO:0032006">
    <property type="term" value="P:regulation of TOR signaling"/>
    <property type="evidence" value="ECO:0007669"/>
    <property type="project" value="TreeGrafter"/>
</dbReference>
<reference evidence="4" key="1">
    <citation type="submission" date="2020-10" db="EMBL/GenBank/DDBJ databases">
        <title>Chromosome-scale genome assembly of the Allis shad, Alosa alosa.</title>
        <authorList>
            <person name="Margot Z."/>
            <person name="Christophe K."/>
            <person name="Cabau C."/>
            <person name="Louis A."/>
            <person name="Berthelot C."/>
            <person name="Parey E."/>
            <person name="Roest Crollius H."/>
            <person name="Montfort J."/>
            <person name="Robinson-Rechavi M."/>
            <person name="Bucao C."/>
            <person name="Bouchez O."/>
            <person name="Gislard M."/>
            <person name="Lluch J."/>
            <person name="Milhes M."/>
            <person name="Lampietro C."/>
            <person name="Lopez Roques C."/>
            <person name="Donnadieu C."/>
            <person name="Braasch I."/>
            <person name="Desvignes T."/>
            <person name="Postlethwait J."/>
            <person name="Bobe J."/>
            <person name="Guiguen Y."/>
        </authorList>
    </citation>
    <scope>NUCLEOTIDE SEQUENCE</scope>
    <source>
        <strain evidence="4">M-15738</strain>
        <tissue evidence="4">Blood</tissue>
    </source>
</reference>
<feature type="region of interest" description="Disordered" evidence="2">
    <location>
        <begin position="427"/>
        <end position="454"/>
    </location>
</feature>
<dbReference type="InterPro" id="IPR050944">
    <property type="entry name" value="FAM83"/>
</dbReference>
<protein>
    <recommendedName>
        <fullName evidence="3">Scaffolding anchor of CK1 domain-containing protein</fullName>
    </recommendedName>
</protein>
<dbReference type="AlphaFoldDB" id="A0AAV6GH90"/>